<dbReference type="SUPFAM" id="SSF64288">
    <property type="entry name" value="Chorismate lyase-like"/>
    <property type="match status" value="1"/>
</dbReference>
<dbReference type="EMBL" id="VGJJ01000003">
    <property type="protein sequence ID" value="MBM3281852.1"/>
    <property type="molecule type" value="Genomic_DNA"/>
</dbReference>
<proteinExistence type="predicted"/>
<accession>A0A8T4C5P8</accession>
<name>A0A8T4C5P8_9ARCH</name>
<dbReference type="InterPro" id="IPR028978">
    <property type="entry name" value="Chorismate_lyase_/UTRA_dom_sf"/>
</dbReference>
<organism evidence="1 2">
    <name type="scientific">Candidatus Iainarchaeum sp</name>
    <dbReference type="NCBI Taxonomy" id="3101447"/>
    <lineage>
        <taxon>Archaea</taxon>
        <taxon>Candidatus Iainarchaeota</taxon>
        <taxon>Candidatus Iainarchaeia</taxon>
        <taxon>Candidatus Iainarchaeales</taxon>
        <taxon>Candidatus Iainarchaeaceae</taxon>
        <taxon>Candidatus Iainarchaeum</taxon>
    </lineage>
</organism>
<dbReference type="Proteomes" id="UP000774699">
    <property type="component" value="Unassembled WGS sequence"/>
</dbReference>
<evidence type="ECO:0000313" key="2">
    <source>
        <dbReference type="Proteomes" id="UP000774699"/>
    </source>
</evidence>
<dbReference type="AlphaFoldDB" id="A0A8T4C5P8"/>
<protein>
    <submittedName>
        <fullName evidence="1">Uncharacterized protein</fullName>
    </submittedName>
</protein>
<comment type="caution">
    <text evidence="1">The sequence shown here is derived from an EMBL/GenBank/DDBJ whole genome shotgun (WGS) entry which is preliminary data.</text>
</comment>
<gene>
    <name evidence="1" type="ORF">FJY86_00740</name>
</gene>
<sequence>MRERWFAFLLTHPMGATLYLRDHFPRVRFHIEKRLIRGNTMHRWIRFDLDGKTILRARSAVNLQLSNPRVAELLRTTDEPIGAIVKKFRVKRTRLKSTTRSRSFHFIGDLHARVHERFYHLPKSAIENE</sequence>
<dbReference type="Gene3D" id="3.40.1410.10">
    <property type="entry name" value="Chorismate lyase-like"/>
    <property type="match status" value="1"/>
</dbReference>
<evidence type="ECO:0000313" key="1">
    <source>
        <dbReference type="EMBL" id="MBM3281852.1"/>
    </source>
</evidence>
<reference evidence="1" key="1">
    <citation type="submission" date="2019-03" db="EMBL/GenBank/DDBJ databases">
        <title>Lake Tanganyika Metagenome-Assembled Genomes (MAGs).</title>
        <authorList>
            <person name="Tran P."/>
        </authorList>
    </citation>
    <scope>NUCLEOTIDE SEQUENCE</scope>
    <source>
        <strain evidence="1">M_DeepCast_50m_m2_156</strain>
    </source>
</reference>